<accession>A0A1D7U7V7</accession>
<name>A0A1D7U7V7_9HYPH</name>
<keyword evidence="3" id="KW-0418">Kinase</keyword>
<evidence type="ECO:0000313" key="4">
    <source>
        <dbReference type="Proteomes" id="UP000094969"/>
    </source>
</evidence>
<evidence type="ECO:0000256" key="1">
    <source>
        <dbReference type="PROSITE-ProRule" id="PRU00169"/>
    </source>
</evidence>
<feature type="modified residue" description="4-aspartylphosphate" evidence="1">
    <location>
        <position position="58"/>
    </location>
</feature>
<evidence type="ECO:0000259" key="2">
    <source>
        <dbReference type="PROSITE" id="PS50110"/>
    </source>
</evidence>
<dbReference type="SUPFAM" id="SSF52172">
    <property type="entry name" value="CheY-like"/>
    <property type="match status" value="1"/>
</dbReference>
<keyword evidence="3" id="KW-0808">Transferase</keyword>
<dbReference type="InterPro" id="IPR001789">
    <property type="entry name" value="Sig_transdc_resp-reg_receiver"/>
</dbReference>
<sequence length="126" mass="13302">MTAIVPLRLFYLEDNPLIAFHVEAMIEDLGHVFAGSLSSFAELKASFSKIVMDGALIDIDLADGATGPEAAKWLLNKGVPSIFVTGQTEVAAKHASISLGMIAKPVAIEDMAAKLELFRSAIGSKG</sequence>
<dbReference type="OrthoDB" id="7060229at2"/>
<protein>
    <submittedName>
        <fullName evidence="3">Histidine kinase</fullName>
    </submittedName>
</protein>
<feature type="domain" description="Response regulatory" evidence="2">
    <location>
        <begin position="8"/>
        <end position="119"/>
    </location>
</feature>
<dbReference type="SMART" id="SM00448">
    <property type="entry name" value="REC"/>
    <property type="match status" value="1"/>
</dbReference>
<proteinExistence type="predicted"/>
<dbReference type="Pfam" id="PF00072">
    <property type="entry name" value="Response_reg"/>
    <property type="match status" value="1"/>
</dbReference>
<dbReference type="EMBL" id="CP017147">
    <property type="protein sequence ID" value="AOO83458.1"/>
    <property type="molecule type" value="Genomic_DNA"/>
</dbReference>
<dbReference type="AlphaFoldDB" id="A0A1D7U7V7"/>
<dbReference type="KEGG" id="bvv:BHK69_26145"/>
<dbReference type="GO" id="GO:0000160">
    <property type="term" value="P:phosphorelay signal transduction system"/>
    <property type="evidence" value="ECO:0007669"/>
    <property type="project" value="InterPro"/>
</dbReference>
<keyword evidence="4" id="KW-1185">Reference proteome</keyword>
<reference evidence="3 4" key="1">
    <citation type="journal article" date="2015" name="Antonie Van Leeuwenhoek">
        <title>Bosea vaviloviae sp. nov., a new species of slow-growing rhizobia isolated from nodules of the relict species Vavilovia formosa (Stev.) Fed.</title>
        <authorList>
            <person name="Safronova V.I."/>
            <person name="Kuznetsova I.G."/>
            <person name="Sazanova A.L."/>
            <person name="Kimeklis A.K."/>
            <person name="Belimov A.A."/>
            <person name="Andronov E.E."/>
            <person name="Pinaev A.G."/>
            <person name="Chizhevskaya E.P."/>
            <person name="Pukhaev A.R."/>
            <person name="Popov K.P."/>
            <person name="Willems A."/>
            <person name="Tikhonovich I.A."/>
        </authorList>
    </citation>
    <scope>NUCLEOTIDE SEQUENCE [LARGE SCALE GENOMIC DNA]</scope>
    <source>
        <strain evidence="3 4">Vaf18</strain>
    </source>
</reference>
<evidence type="ECO:0000313" key="3">
    <source>
        <dbReference type="EMBL" id="AOO83458.1"/>
    </source>
</evidence>
<gene>
    <name evidence="3" type="ORF">BHK69_26145</name>
</gene>
<dbReference type="PROSITE" id="PS50110">
    <property type="entry name" value="RESPONSE_REGULATORY"/>
    <property type="match status" value="1"/>
</dbReference>
<dbReference type="STRING" id="1526658.BHK69_26145"/>
<organism evidence="3 4">
    <name type="scientific">Bosea vaviloviae</name>
    <dbReference type="NCBI Taxonomy" id="1526658"/>
    <lineage>
        <taxon>Bacteria</taxon>
        <taxon>Pseudomonadati</taxon>
        <taxon>Pseudomonadota</taxon>
        <taxon>Alphaproteobacteria</taxon>
        <taxon>Hyphomicrobiales</taxon>
        <taxon>Boseaceae</taxon>
        <taxon>Bosea</taxon>
    </lineage>
</organism>
<keyword evidence="1" id="KW-0597">Phosphoprotein</keyword>
<dbReference type="GO" id="GO:0016301">
    <property type="term" value="F:kinase activity"/>
    <property type="evidence" value="ECO:0007669"/>
    <property type="project" value="UniProtKB-KW"/>
</dbReference>
<dbReference type="Proteomes" id="UP000094969">
    <property type="component" value="Chromosome"/>
</dbReference>
<dbReference type="RefSeq" id="WP_069692658.1">
    <property type="nucleotide sequence ID" value="NZ_CP017147.1"/>
</dbReference>
<dbReference type="InterPro" id="IPR011006">
    <property type="entry name" value="CheY-like_superfamily"/>
</dbReference>
<dbReference type="Gene3D" id="3.40.50.2300">
    <property type="match status" value="1"/>
</dbReference>